<dbReference type="PANTHER" id="PTHR30302:SF1">
    <property type="entry name" value="HYDROGENASE 2 MATURATION PROTEASE"/>
    <property type="match status" value="1"/>
</dbReference>
<evidence type="ECO:0000313" key="7">
    <source>
        <dbReference type="Proteomes" id="UP000284333"/>
    </source>
</evidence>
<dbReference type="InterPro" id="IPR023430">
    <property type="entry name" value="Pept_HybD-like_dom_sf"/>
</dbReference>
<evidence type="ECO:0000256" key="2">
    <source>
        <dbReference type="ARBA" id="ARBA00022670"/>
    </source>
</evidence>
<evidence type="ECO:0000256" key="5">
    <source>
        <dbReference type="SAM" id="MobiDB-lite"/>
    </source>
</evidence>
<evidence type="ECO:0000256" key="1">
    <source>
        <dbReference type="ARBA" id="ARBA00006814"/>
    </source>
</evidence>
<dbReference type="EMBL" id="RKLN01000003">
    <property type="protein sequence ID" value="RVW03705.1"/>
    <property type="molecule type" value="Genomic_DNA"/>
</dbReference>
<gene>
    <name evidence="6" type="ORF">EF834_08865</name>
</gene>
<organism evidence="6 7">
    <name type="scientific">Rhodococcus spongiicola</name>
    <dbReference type="NCBI Taxonomy" id="2487352"/>
    <lineage>
        <taxon>Bacteria</taxon>
        <taxon>Bacillati</taxon>
        <taxon>Actinomycetota</taxon>
        <taxon>Actinomycetes</taxon>
        <taxon>Mycobacteriales</taxon>
        <taxon>Nocardiaceae</taxon>
        <taxon>Rhodococcus</taxon>
    </lineage>
</organism>
<name>A0A3S3ZLX7_9NOCA</name>
<proteinExistence type="inferred from homology"/>
<dbReference type="GO" id="GO:0004190">
    <property type="term" value="F:aspartic-type endopeptidase activity"/>
    <property type="evidence" value="ECO:0007669"/>
    <property type="project" value="UniProtKB-KW"/>
</dbReference>
<evidence type="ECO:0000313" key="6">
    <source>
        <dbReference type="EMBL" id="RVW03705.1"/>
    </source>
</evidence>
<feature type="compositionally biased region" description="Basic and acidic residues" evidence="5">
    <location>
        <begin position="150"/>
        <end position="163"/>
    </location>
</feature>
<evidence type="ECO:0000256" key="3">
    <source>
        <dbReference type="ARBA" id="ARBA00022750"/>
    </source>
</evidence>
<keyword evidence="2 6" id="KW-0645">Protease</keyword>
<dbReference type="GO" id="GO:0008047">
    <property type="term" value="F:enzyme activator activity"/>
    <property type="evidence" value="ECO:0007669"/>
    <property type="project" value="InterPro"/>
</dbReference>
<dbReference type="OrthoDB" id="164170at2"/>
<dbReference type="PANTHER" id="PTHR30302">
    <property type="entry name" value="HYDROGENASE 1 MATURATION PROTEASE"/>
    <property type="match status" value="1"/>
</dbReference>
<comment type="similarity">
    <text evidence="1">Belongs to the peptidase A31 family.</text>
</comment>
<sequence length="163" mass="16759">MRPIVVIGLGNEYRGDDGVGPAVVRALHGRLPPPIRVVEVADDVDLLDVWAGAALAVVVDAVLCTPPIPGRVHRWVVGDGVPAPLGGHGVDVAAALALARVLGRSPERVVVYAIEGARVGTGAGLSAAVRRAVPATARAIASEVISGNAPHREPTQPVDRRAR</sequence>
<keyword evidence="4" id="KW-0378">Hydrolase</keyword>
<dbReference type="SUPFAM" id="SSF53163">
    <property type="entry name" value="HybD-like"/>
    <property type="match status" value="1"/>
</dbReference>
<accession>A0A3S3ZLX7</accession>
<evidence type="ECO:0000256" key="4">
    <source>
        <dbReference type="ARBA" id="ARBA00022801"/>
    </source>
</evidence>
<dbReference type="Proteomes" id="UP000284333">
    <property type="component" value="Unassembled WGS sequence"/>
</dbReference>
<comment type="caution">
    <text evidence="6">The sequence shown here is derived from an EMBL/GenBank/DDBJ whole genome shotgun (WGS) entry which is preliminary data.</text>
</comment>
<dbReference type="GO" id="GO:0016485">
    <property type="term" value="P:protein processing"/>
    <property type="evidence" value="ECO:0007669"/>
    <property type="project" value="TreeGrafter"/>
</dbReference>
<dbReference type="AlphaFoldDB" id="A0A3S3ZLX7"/>
<dbReference type="CDD" id="cd00518">
    <property type="entry name" value="H2MP"/>
    <property type="match status" value="1"/>
</dbReference>
<dbReference type="Gene3D" id="3.40.50.1450">
    <property type="entry name" value="HybD-like"/>
    <property type="match status" value="1"/>
</dbReference>
<dbReference type="InterPro" id="IPR000671">
    <property type="entry name" value="Peptidase_A31"/>
</dbReference>
<dbReference type="NCBIfam" id="TIGR00072">
    <property type="entry name" value="hydrog_prot"/>
    <property type="match status" value="1"/>
</dbReference>
<feature type="region of interest" description="Disordered" evidence="5">
    <location>
        <begin position="144"/>
        <end position="163"/>
    </location>
</feature>
<dbReference type="Pfam" id="PF01750">
    <property type="entry name" value="HycI"/>
    <property type="match status" value="1"/>
</dbReference>
<reference evidence="6 7" key="1">
    <citation type="submission" date="2018-11" db="EMBL/GenBank/DDBJ databases">
        <title>Rhodococcus spongicola sp. nov. and Rhodococcus xishaensis sp. nov. from marine sponges.</title>
        <authorList>
            <person name="Li L."/>
            <person name="Lin H.W."/>
        </authorList>
    </citation>
    <scope>NUCLEOTIDE SEQUENCE [LARGE SCALE GENOMIC DNA]</scope>
    <source>
        <strain evidence="6 7">LHW50502</strain>
    </source>
</reference>
<protein>
    <submittedName>
        <fullName evidence="6">Hydrogenase maturation protease</fullName>
    </submittedName>
</protein>
<keyword evidence="7" id="KW-1185">Reference proteome</keyword>
<keyword evidence="3" id="KW-0064">Aspartyl protease</keyword>